<feature type="compositionally biased region" description="Basic and acidic residues" evidence="17">
    <location>
        <begin position="369"/>
        <end position="379"/>
    </location>
</feature>
<keyword evidence="12" id="KW-0067">ATP-binding</keyword>
<feature type="compositionally biased region" description="Low complexity" evidence="17">
    <location>
        <begin position="763"/>
        <end position="783"/>
    </location>
</feature>
<feature type="compositionally biased region" description="Gly residues" evidence="17">
    <location>
        <begin position="1168"/>
        <end position="1184"/>
    </location>
</feature>
<proteinExistence type="predicted"/>
<feature type="region of interest" description="Disordered" evidence="17">
    <location>
        <begin position="837"/>
        <end position="951"/>
    </location>
</feature>
<dbReference type="Gene3D" id="3.30.200.110">
    <property type="entry name" value="Inositol-pentakisphosphate 2-kinase, N-lobe"/>
    <property type="match status" value="1"/>
</dbReference>
<accession>A0A177UPQ1</accession>
<evidence type="ECO:0000259" key="18">
    <source>
        <dbReference type="PROSITE" id="PS50157"/>
    </source>
</evidence>
<feature type="region of interest" description="Disordered" evidence="17">
    <location>
        <begin position="1"/>
        <end position="211"/>
    </location>
</feature>
<feature type="region of interest" description="Disordered" evidence="17">
    <location>
        <begin position="1152"/>
        <end position="1186"/>
    </location>
</feature>
<dbReference type="FunFam" id="3.30.160.60:FF:000358">
    <property type="entry name" value="zinc finger protein 24"/>
    <property type="match status" value="1"/>
</dbReference>
<dbReference type="EMBL" id="LWDD02000230">
    <property type="protein sequence ID" value="KAE8262513.1"/>
    <property type="molecule type" value="Genomic_DNA"/>
</dbReference>
<dbReference type="InterPro" id="IPR009286">
    <property type="entry name" value="Ins_P5_2-kin"/>
</dbReference>
<evidence type="ECO:0000313" key="21">
    <source>
        <dbReference type="Proteomes" id="UP000077671"/>
    </source>
</evidence>
<sequence>MQDHRQHFNSERKPTQASPSASSAVPFPYSSSPPSRSRIELPPIDGSLSSPTQIAGRSAKHRTHSNGSRTSSTSSIASAAGHGLISSPSATANMVGGSPGNQPQPLPSIRHVLGLQASHPIKAPTASPMTGVLSTGGAGLAAEPPSPHRRTPSAPEPSERSSARAAMPPPALPAQSSPSYRMRELPNTGPGSSSRSNMGTTSPAASNTGGPLHHFASVALAADSRHAHSFSASGGMARMGSGSMSSVTSKPTSPSQQPTSPRRVLMEQTAEDRPFAFNRESQIQAQNRTRAYSHIQPSMVRSQHSSRAGAGSASSHAPPPWQRSYPTQPGGSSYRQADPSPTFHPTALPPIPPGESDFGPTRRLVSGTLRERTESHERTSISPPSSNGANTSGKRQRAAALDEMDDVVDAPPTRRRHTVGAMDEPSGLRRSIAAARTGPAPPLPPGAAYHAVSYGAGPNRSPHHGPVVPSNSRRISGLGSGSGSGSDPTASVPFLSPSASSASLATTMSDVGGPGGGRYRVYSNSGGGGGGSMGHNIGAGSGSGGSGQEGYVGATPRNWLGLDIASGPGGVKVSSNRPHPSAGGIFEIGSSGGERYGSAQTRYHSTNSRHRAGTMSAQGSTGGFHLGQGHGHGHGQAHSVGSSAHTQGHVHTLSLPQYPGPGAGPGMVGRGAPVSLPYPSVLTPGPTALQRASTFSGRGAAGRPQMHHGGGAGAGTGFVFPPPAPDAGGPASMPPGLGSPNMGTDPLSAPATLGGPPYGTGAGSVPMSSGPGSSAGDAGASGASSSGAAKYECSWCGKRFSRPSSLKIHYHSHTGEKPYVCDEPGCGRTFSVQSNLRRHQRGHANASGASSTDASGSGEFRAGLSGSGGSGASASAGRGRGVPSGGDPQTFRPAGGDPSQAAPGPVYRPGPRPGSSGSGNRSNNRLGSPGPVHSYPPPSRSAYEPGSRSLGGSQWMFAQQQQQMYAPGHGPPHVPSHGHGQGHGHGNVVYSQQYGHGGPPPSSGEFGLGFGGPPGAEGPMVPSHRNHFRERRQSMSSNGDADGGSEEAFSAGHVTGIAPTPGLGMSVNAPRGSRRSGSASSAGGPSGAPPHSMMRSESFDADEAGGARSSVSSQPPYEARPGSMGRGRSGHTRFPSGLVRTTASLRLDSVLQPASSAVSSGSPNGTPGLDGSGDGGSSSQGGGAEAEREIRFPHLEAHEIQVQLAQWANPLNWAYLAEGGKNLLVRYVGPAPSIFGGTPDGFPALVLRLRKVARNKKSGNGSAAMDLDTNDGAGSGLSKASVGFEDETPPPAAVESGATADSQQRGLQSMLDEDSFREDIVAPLLGPAGGLDALPCTLPVPLVAQDSIKDSTKDGTGSTVFSHLPYGSALWALNDPVAFLTALSQKVESDRPSERREGSTIDVRAPCMWAVEDLTASGRPDGDAASLGPTICIEIKPKWGFVANGAHLSDATGPAKTTYSRFVMHRILKVSKRAATGASSMPSVEEWQAMYNPLDLFSYRPDRVRHALKALFAEWRAAEGSGMFNNLRVFVDGQMINAQAQMDTISHALGMANVGASLEDVADAFAEAVAPHLLSTSLLRRLSQLQASLDPLDVEGLAKIWRQQTGAEFGSISKHSDSFLLCEPTIDEYEDVVQWLFAREDAEAEATSDSGHKVPELSLRQMALAYLLSASFKDCSLFIRLAPTRSARREDLISSADGDGDVTITDASSYSQHHQPRSGSLAFEADLKLIDLDPKPISKLGAYMRLDADIADAFLSWASTVDLQTTSNAGGS</sequence>
<feature type="compositionally biased region" description="Low complexity" evidence="17">
    <location>
        <begin position="726"/>
        <end position="736"/>
    </location>
</feature>
<name>A0A177UPQ1_9BASI</name>
<feature type="compositionally biased region" description="Low complexity" evidence="17">
    <location>
        <begin position="846"/>
        <end position="864"/>
    </location>
</feature>
<feature type="compositionally biased region" description="Polar residues" evidence="17">
    <location>
        <begin position="324"/>
        <end position="335"/>
    </location>
</feature>
<dbReference type="EC" id="2.7.1.158" evidence="3"/>
<evidence type="ECO:0000256" key="1">
    <source>
        <dbReference type="ARBA" id="ARBA00001774"/>
    </source>
</evidence>
<dbReference type="GO" id="GO:0008270">
    <property type="term" value="F:zinc ion binding"/>
    <property type="evidence" value="ECO:0007669"/>
    <property type="project" value="UniProtKB-KW"/>
</dbReference>
<keyword evidence="9 16" id="KW-0863">Zinc-finger</keyword>
<evidence type="ECO:0000256" key="10">
    <source>
        <dbReference type="ARBA" id="ARBA00022777"/>
    </source>
</evidence>
<reference evidence="19" key="3">
    <citation type="submission" date="2020-10" db="EMBL/GenBank/DDBJ databases">
        <authorList>
            <person name="Sedaghatjoo S."/>
        </authorList>
    </citation>
    <scope>NUCLEOTIDE SEQUENCE</scope>
    <source>
        <strain evidence="19">AZH3</strain>
    </source>
</reference>
<feature type="compositionally biased region" description="Low complexity" evidence="17">
    <location>
        <begin position="1069"/>
        <end position="1083"/>
    </location>
</feature>
<evidence type="ECO:0000256" key="11">
    <source>
        <dbReference type="ARBA" id="ARBA00022833"/>
    </source>
</evidence>
<evidence type="ECO:0000256" key="4">
    <source>
        <dbReference type="ARBA" id="ARBA00014846"/>
    </source>
</evidence>
<evidence type="ECO:0000256" key="7">
    <source>
        <dbReference type="ARBA" id="ARBA00022737"/>
    </source>
</evidence>
<dbReference type="PANTHER" id="PTHR14456:SF2">
    <property type="entry name" value="INOSITOL-PENTAKISPHOSPHATE 2-KINASE"/>
    <property type="match status" value="1"/>
</dbReference>
<feature type="compositionally biased region" description="Gly residues" evidence="17">
    <location>
        <begin position="1006"/>
        <end position="1015"/>
    </location>
</feature>
<feature type="region of interest" description="Disordered" evidence="17">
    <location>
        <begin position="964"/>
        <end position="1136"/>
    </location>
</feature>
<feature type="region of interest" description="Disordered" evidence="17">
    <location>
        <begin position="629"/>
        <end position="648"/>
    </location>
</feature>
<evidence type="ECO:0000256" key="5">
    <source>
        <dbReference type="ARBA" id="ARBA00022679"/>
    </source>
</evidence>
<dbReference type="Gene3D" id="3.30.160.60">
    <property type="entry name" value="Classic Zinc Finger"/>
    <property type="match status" value="2"/>
</dbReference>
<feature type="compositionally biased region" description="Polar residues" evidence="17">
    <location>
        <begin position="279"/>
        <end position="300"/>
    </location>
</feature>
<dbReference type="FunFam" id="3.30.160.60:FF:000145">
    <property type="entry name" value="Zinc finger protein 574"/>
    <property type="match status" value="1"/>
</dbReference>
<feature type="compositionally biased region" description="Polar residues" evidence="17">
    <location>
        <begin position="380"/>
        <end position="393"/>
    </location>
</feature>
<feature type="compositionally biased region" description="Polar residues" evidence="17">
    <location>
        <begin position="189"/>
        <end position="209"/>
    </location>
</feature>
<feature type="compositionally biased region" description="Low complexity" evidence="17">
    <location>
        <begin position="17"/>
        <end position="36"/>
    </location>
</feature>
<evidence type="ECO:0000256" key="8">
    <source>
        <dbReference type="ARBA" id="ARBA00022741"/>
    </source>
</evidence>
<organism evidence="20 21">
    <name type="scientific">Tilletia caries</name>
    <name type="common">wheat bunt fungus</name>
    <dbReference type="NCBI Taxonomy" id="13290"/>
    <lineage>
        <taxon>Eukaryota</taxon>
        <taxon>Fungi</taxon>
        <taxon>Dikarya</taxon>
        <taxon>Basidiomycota</taxon>
        <taxon>Ustilaginomycotina</taxon>
        <taxon>Exobasidiomycetes</taxon>
        <taxon>Tilletiales</taxon>
        <taxon>Tilletiaceae</taxon>
        <taxon>Tilletia</taxon>
    </lineage>
</organism>
<keyword evidence="6" id="KW-0479">Metal-binding</keyword>
<evidence type="ECO:0000256" key="17">
    <source>
        <dbReference type="SAM" id="MobiDB-lite"/>
    </source>
</evidence>
<keyword evidence="5" id="KW-0808">Transferase</keyword>
<feature type="compositionally biased region" description="Gly residues" evidence="17">
    <location>
        <begin position="533"/>
        <end position="550"/>
    </location>
</feature>
<dbReference type="GO" id="GO:0005634">
    <property type="term" value="C:nucleus"/>
    <property type="evidence" value="ECO:0007669"/>
    <property type="project" value="UniProtKB-SubCell"/>
</dbReference>
<comment type="catalytic activity">
    <reaction evidence="1">
        <text>1D-myo-inositol 1,3,4,5,6-pentakisphosphate + ATP = 1D-myo-inositol hexakisphosphate + ADP + H(+)</text>
        <dbReference type="Rhea" id="RHEA:20313"/>
        <dbReference type="ChEBI" id="CHEBI:15378"/>
        <dbReference type="ChEBI" id="CHEBI:30616"/>
        <dbReference type="ChEBI" id="CHEBI:57733"/>
        <dbReference type="ChEBI" id="CHEBI:58130"/>
        <dbReference type="ChEBI" id="CHEBI:456216"/>
        <dbReference type="EC" id="2.7.1.158"/>
    </reaction>
</comment>
<dbReference type="SMART" id="SM00355">
    <property type="entry name" value="ZnF_C2H2"/>
    <property type="match status" value="2"/>
</dbReference>
<dbReference type="Proteomes" id="UP000077671">
    <property type="component" value="Unassembled WGS sequence"/>
</dbReference>
<feature type="compositionally biased region" description="Basic and acidic residues" evidence="17">
    <location>
        <begin position="1"/>
        <end position="14"/>
    </location>
</feature>
<evidence type="ECO:0000256" key="13">
    <source>
        <dbReference type="ARBA" id="ARBA00023242"/>
    </source>
</evidence>
<reference evidence="20" key="1">
    <citation type="submission" date="2016-04" db="EMBL/GenBank/DDBJ databases">
        <authorList>
            <person name="Nguyen H.D."/>
            <person name="Kesanakurti P."/>
            <person name="Cullis J."/>
            <person name="Levesque C.A."/>
            <person name="Hambleton S."/>
        </authorList>
    </citation>
    <scope>NUCLEOTIDE SEQUENCE</scope>
    <source>
        <strain evidence="20">DAOMC 238032</strain>
    </source>
</reference>
<feature type="region of interest" description="Disordered" evidence="17">
    <location>
        <begin position="685"/>
        <end position="783"/>
    </location>
</feature>
<comment type="subcellular location">
    <subcellularLocation>
        <location evidence="2">Nucleus</location>
    </subcellularLocation>
</comment>
<feature type="compositionally biased region" description="Low complexity" evidence="17">
    <location>
        <begin position="65"/>
        <end position="83"/>
    </location>
</feature>
<keyword evidence="7" id="KW-0677">Repeat</keyword>
<feature type="compositionally biased region" description="Low complexity" evidence="17">
    <location>
        <begin position="636"/>
        <end position="645"/>
    </location>
</feature>
<evidence type="ECO:0000313" key="22">
    <source>
        <dbReference type="Proteomes" id="UP000836402"/>
    </source>
</evidence>
<dbReference type="Pfam" id="PF00096">
    <property type="entry name" value="zf-C2H2"/>
    <property type="match status" value="2"/>
</dbReference>
<feature type="compositionally biased region" description="Low complexity" evidence="17">
    <location>
        <begin position="229"/>
        <end position="263"/>
    </location>
</feature>
<dbReference type="InterPro" id="IPR043001">
    <property type="entry name" value="IP5_2-K_N_lobe"/>
</dbReference>
<dbReference type="Proteomes" id="UP000836402">
    <property type="component" value="Unassembled WGS sequence"/>
</dbReference>
<feature type="domain" description="C2H2-type" evidence="18">
    <location>
        <begin position="819"/>
        <end position="848"/>
    </location>
</feature>
<evidence type="ECO:0000256" key="3">
    <source>
        <dbReference type="ARBA" id="ARBA00012023"/>
    </source>
</evidence>
<dbReference type="PROSITE" id="PS50157">
    <property type="entry name" value="ZINC_FINGER_C2H2_2"/>
    <property type="match status" value="2"/>
</dbReference>
<dbReference type="InterPro" id="IPR013087">
    <property type="entry name" value="Znf_C2H2_type"/>
</dbReference>
<feature type="compositionally biased region" description="Polar residues" evidence="17">
    <location>
        <begin position="1152"/>
        <end position="1165"/>
    </location>
</feature>
<dbReference type="Pfam" id="PF06090">
    <property type="entry name" value="Ins_P5_2-kin"/>
    <property type="match status" value="1"/>
</dbReference>
<dbReference type="GO" id="GO:0005524">
    <property type="term" value="F:ATP binding"/>
    <property type="evidence" value="ECO:0007669"/>
    <property type="project" value="UniProtKB-KW"/>
</dbReference>
<evidence type="ECO:0000256" key="14">
    <source>
        <dbReference type="ARBA" id="ARBA00029574"/>
    </source>
</evidence>
<comment type="caution">
    <text evidence="20">The sequence shown here is derived from an EMBL/GenBank/DDBJ whole genome shotgun (WGS) entry which is preliminary data.</text>
</comment>
<keyword evidence="22" id="KW-1185">Reference proteome</keyword>
<protein>
    <recommendedName>
        <fullName evidence="4">Inositol-pentakisphosphate 2-kinase</fullName>
        <ecNumber evidence="3">2.7.1.158</ecNumber>
    </recommendedName>
    <alternativeName>
        <fullName evidence="15">Inositol-1,3,4,5,6-pentakisphosphate 2-kinase</fullName>
    </alternativeName>
    <alternativeName>
        <fullName evidence="14">Ins(1,3,4,5,6)P5 2-kinase</fullName>
    </alternativeName>
</protein>
<feature type="domain" description="C2H2-type" evidence="18">
    <location>
        <begin position="791"/>
        <end position="818"/>
    </location>
</feature>
<evidence type="ECO:0000256" key="12">
    <source>
        <dbReference type="ARBA" id="ARBA00022840"/>
    </source>
</evidence>
<feature type="region of interest" description="Disordered" evidence="17">
    <location>
        <begin position="1258"/>
        <end position="1308"/>
    </location>
</feature>
<dbReference type="GO" id="GO:0035299">
    <property type="term" value="F:inositol-1,3,4,5,6-pentakisphosphate 2-kinase activity"/>
    <property type="evidence" value="ECO:0007669"/>
    <property type="project" value="UniProtKB-EC"/>
</dbReference>
<dbReference type="PROSITE" id="PS00028">
    <property type="entry name" value="ZINC_FINGER_C2H2_1"/>
    <property type="match status" value="2"/>
</dbReference>
<reference evidence="20" key="2">
    <citation type="journal article" date="2019" name="IMA Fungus">
        <title>Genome sequencing and comparison of five Tilletia species to identify candidate genes for the detection of regulated species infecting wheat.</title>
        <authorList>
            <person name="Nguyen H.D.T."/>
            <person name="Sultana T."/>
            <person name="Kesanakurti P."/>
            <person name="Hambleton S."/>
        </authorList>
    </citation>
    <scope>NUCLEOTIDE SEQUENCE</scope>
    <source>
        <strain evidence="20">DAOMC 238032</strain>
    </source>
</reference>
<feature type="compositionally biased region" description="Low complexity" evidence="17">
    <location>
        <begin position="913"/>
        <end position="930"/>
    </location>
</feature>
<dbReference type="SMR" id="A0A177UPQ1"/>
<dbReference type="PANTHER" id="PTHR14456">
    <property type="entry name" value="INOSITOL POLYPHOSPHATE KINASE 1"/>
    <property type="match status" value="1"/>
</dbReference>
<keyword evidence="13" id="KW-0539">Nucleus</keyword>
<feature type="compositionally biased region" description="Low complexity" evidence="17">
    <location>
        <begin position="490"/>
        <end position="505"/>
    </location>
</feature>
<gene>
    <name evidence="20" type="ORF">A4X03_0g2396</name>
    <name evidence="19" type="ORF">JKIAZH3_G1488</name>
</gene>
<evidence type="ECO:0000256" key="9">
    <source>
        <dbReference type="ARBA" id="ARBA00022771"/>
    </source>
</evidence>
<evidence type="ECO:0000313" key="19">
    <source>
        <dbReference type="EMBL" id="CAD6903532.1"/>
    </source>
</evidence>
<evidence type="ECO:0000256" key="16">
    <source>
        <dbReference type="PROSITE-ProRule" id="PRU00042"/>
    </source>
</evidence>
<feature type="region of interest" description="Disordered" evidence="17">
    <location>
        <begin position="228"/>
        <end position="523"/>
    </location>
</feature>
<dbReference type="InterPro" id="IPR036236">
    <property type="entry name" value="Znf_C2H2_sf"/>
</dbReference>
<evidence type="ECO:0000256" key="15">
    <source>
        <dbReference type="ARBA" id="ARBA00030342"/>
    </source>
</evidence>
<keyword evidence="11" id="KW-0862">Zinc</keyword>
<feature type="compositionally biased region" description="Low complexity" evidence="17">
    <location>
        <begin position="301"/>
        <end position="316"/>
    </location>
</feature>
<feature type="region of interest" description="Disordered" evidence="17">
    <location>
        <begin position="533"/>
        <end position="552"/>
    </location>
</feature>
<dbReference type="EMBL" id="CAJHJG010000544">
    <property type="protein sequence ID" value="CAD6903532.1"/>
    <property type="molecule type" value="Genomic_DNA"/>
</dbReference>
<evidence type="ECO:0000313" key="20">
    <source>
        <dbReference type="EMBL" id="KAE8262513.1"/>
    </source>
</evidence>
<evidence type="ECO:0000256" key="2">
    <source>
        <dbReference type="ARBA" id="ARBA00004123"/>
    </source>
</evidence>
<evidence type="ECO:0000256" key="6">
    <source>
        <dbReference type="ARBA" id="ARBA00022723"/>
    </source>
</evidence>
<keyword evidence="8" id="KW-0547">Nucleotide-binding</keyword>
<dbReference type="SUPFAM" id="SSF57667">
    <property type="entry name" value="beta-beta-alpha zinc fingers"/>
    <property type="match status" value="1"/>
</dbReference>
<dbReference type="GO" id="GO:0032958">
    <property type="term" value="P:inositol phosphate biosynthetic process"/>
    <property type="evidence" value="ECO:0007669"/>
    <property type="project" value="TreeGrafter"/>
</dbReference>
<keyword evidence="10" id="KW-0418">Kinase</keyword>